<keyword evidence="3" id="KW-1185">Reference proteome</keyword>
<feature type="region of interest" description="Disordered" evidence="1">
    <location>
        <begin position="295"/>
        <end position="319"/>
    </location>
</feature>
<protein>
    <submittedName>
        <fullName evidence="4">Helo_like_N domain-containing protein</fullName>
    </submittedName>
</protein>
<reference evidence="2 3" key="1">
    <citation type="submission" date="2018-11" db="EMBL/GenBank/DDBJ databases">
        <authorList>
            <consortium name="Pathogen Informatics"/>
        </authorList>
    </citation>
    <scope>NUCLEOTIDE SEQUENCE [LARGE SCALE GENOMIC DNA]</scope>
</reference>
<accession>A0A3P8AWH2</accession>
<organism evidence="3 4">
    <name type="scientific">Heligmosomoides polygyrus</name>
    <name type="common">Parasitic roundworm</name>
    <dbReference type="NCBI Taxonomy" id="6339"/>
    <lineage>
        <taxon>Eukaryota</taxon>
        <taxon>Metazoa</taxon>
        <taxon>Ecdysozoa</taxon>
        <taxon>Nematoda</taxon>
        <taxon>Chromadorea</taxon>
        <taxon>Rhabditida</taxon>
        <taxon>Rhabditina</taxon>
        <taxon>Rhabditomorpha</taxon>
        <taxon>Strongyloidea</taxon>
        <taxon>Heligmosomidae</taxon>
        <taxon>Heligmosomoides</taxon>
    </lineage>
</organism>
<dbReference type="AlphaFoldDB" id="A0A183GB95"/>
<evidence type="ECO:0000313" key="2">
    <source>
        <dbReference type="EMBL" id="VDP14851.1"/>
    </source>
</evidence>
<feature type="compositionally biased region" description="Polar residues" evidence="1">
    <location>
        <begin position="299"/>
        <end position="309"/>
    </location>
</feature>
<proteinExistence type="predicted"/>
<dbReference type="Proteomes" id="UP000050761">
    <property type="component" value="Unassembled WGS sequence"/>
</dbReference>
<reference evidence="4" key="2">
    <citation type="submission" date="2019-09" db="UniProtKB">
        <authorList>
            <consortium name="WormBaseParasite"/>
        </authorList>
    </citation>
    <scope>IDENTIFICATION</scope>
</reference>
<gene>
    <name evidence="2" type="ORF">HPBE_LOCUS19349</name>
</gene>
<dbReference type="WBParaSite" id="HPBE_0001935201-mRNA-1">
    <property type="protein sequence ID" value="HPBE_0001935201-mRNA-1"/>
    <property type="gene ID" value="HPBE_0001935201"/>
</dbReference>
<evidence type="ECO:0000313" key="3">
    <source>
        <dbReference type="Proteomes" id="UP000050761"/>
    </source>
</evidence>
<sequence>MTLFVSLERGGSIGALCHATGTNGDAAGARSSKSMINGTTGCDQDLPIWAVKMMEKYDSCAGRLEKALVVSFEKILNKIEEITVCQEGILSRIDALEKSVSGLERAGAKLDQNTLYSTIVKVRADGMRIDEKMRRIAWIGIPEQGGEAKTKKFDTEALKEAIETFCDEELINEFAKGNITARRHPPDQPRGVNDRGRIIKIDLPSQALKDRLLHHMKSGRQSLTKKFVHSYARRDYTIGELEIDRSLRRQAGELNAKSGRLEYVVRDLQIHRLRNPRELPSQERAKAQEVIRNPCEGISRQSTVPSPSHSPLAGFATSP</sequence>
<name>A0A183GB95_HELPZ</name>
<dbReference type="EMBL" id="UZAH01031304">
    <property type="protein sequence ID" value="VDP14851.1"/>
    <property type="molecule type" value="Genomic_DNA"/>
</dbReference>
<dbReference type="PANTHER" id="PTHR21459">
    <property type="entry name" value="PROTEIN CBG08968"/>
    <property type="match status" value="1"/>
</dbReference>
<evidence type="ECO:0000256" key="1">
    <source>
        <dbReference type="SAM" id="MobiDB-lite"/>
    </source>
</evidence>
<dbReference type="PANTHER" id="PTHR21459:SF2">
    <property type="entry name" value="PROTEIN CBG08968"/>
    <property type="match status" value="1"/>
</dbReference>
<evidence type="ECO:0000313" key="4">
    <source>
        <dbReference type="WBParaSite" id="HPBE_0001935201-mRNA-1"/>
    </source>
</evidence>
<accession>A0A183GB95</accession>
<dbReference type="OrthoDB" id="5859941at2759"/>